<evidence type="ECO:0000313" key="3">
    <source>
        <dbReference type="Proteomes" id="UP001285441"/>
    </source>
</evidence>
<keyword evidence="3" id="KW-1185">Reference proteome</keyword>
<protein>
    <submittedName>
        <fullName evidence="2">Uncharacterized protein</fullName>
    </submittedName>
</protein>
<accession>A0AAE0NGM3</accession>
<comment type="caution">
    <text evidence="2">The sequence shown here is derived from an EMBL/GenBank/DDBJ whole genome shotgun (WGS) entry which is preliminary data.</text>
</comment>
<gene>
    <name evidence="2" type="ORF">B0H63DRAFT_545392</name>
</gene>
<dbReference type="EMBL" id="JAULSW010000005">
    <property type="protein sequence ID" value="KAK3381071.1"/>
    <property type="molecule type" value="Genomic_DNA"/>
</dbReference>
<name>A0AAE0NGM3_9PEZI</name>
<evidence type="ECO:0000256" key="1">
    <source>
        <dbReference type="SAM" id="MobiDB-lite"/>
    </source>
</evidence>
<dbReference type="Proteomes" id="UP001285441">
    <property type="component" value="Unassembled WGS sequence"/>
</dbReference>
<reference evidence="2" key="1">
    <citation type="journal article" date="2023" name="Mol. Phylogenet. Evol.">
        <title>Genome-scale phylogeny and comparative genomics of the fungal order Sordariales.</title>
        <authorList>
            <person name="Hensen N."/>
            <person name="Bonometti L."/>
            <person name="Westerberg I."/>
            <person name="Brannstrom I.O."/>
            <person name="Guillou S."/>
            <person name="Cros-Aarteil S."/>
            <person name="Calhoun S."/>
            <person name="Haridas S."/>
            <person name="Kuo A."/>
            <person name="Mondo S."/>
            <person name="Pangilinan J."/>
            <person name="Riley R."/>
            <person name="LaButti K."/>
            <person name="Andreopoulos B."/>
            <person name="Lipzen A."/>
            <person name="Chen C."/>
            <person name="Yan M."/>
            <person name="Daum C."/>
            <person name="Ng V."/>
            <person name="Clum A."/>
            <person name="Steindorff A."/>
            <person name="Ohm R.A."/>
            <person name="Martin F."/>
            <person name="Silar P."/>
            <person name="Natvig D.O."/>
            <person name="Lalanne C."/>
            <person name="Gautier V."/>
            <person name="Ament-Velasquez S.L."/>
            <person name="Kruys A."/>
            <person name="Hutchinson M.I."/>
            <person name="Powell A.J."/>
            <person name="Barry K."/>
            <person name="Miller A.N."/>
            <person name="Grigoriev I.V."/>
            <person name="Debuchy R."/>
            <person name="Gladieux P."/>
            <person name="Hiltunen Thoren M."/>
            <person name="Johannesson H."/>
        </authorList>
    </citation>
    <scope>NUCLEOTIDE SEQUENCE</scope>
    <source>
        <strain evidence="2">CBS 232.78</strain>
    </source>
</reference>
<feature type="region of interest" description="Disordered" evidence="1">
    <location>
        <begin position="148"/>
        <end position="180"/>
    </location>
</feature>
<organism evidence="2 3">
    <name type="scientific">Podospora didyma</name>
    <dbReference type="NCBI Taxonomy" id="330526"/>
    <lineage>
        <taxon>Eukaryota</taxon>
        <taxon>Fungi</taxon>
        <taxon>Dikarya</taxon>
        <taxon>Ascomycota</taxon>
        <taxon>Pezizomycotina</taxon>
        <taxon>Sordariomycetes</taxon>
        <taxon>Sordariomycetidae</taxon>
        <taxon>Sordariales</taxon>
        <taxon>Podosporaceae</taxon>
        <taxon>Podospora</taxon>
    </lineage>
</organism>
<sequence>MNSNSLVLQQNHHYLPSYSTTQLYISAAIPPQETCFTYDVKFQGQKKYFASLNQHYRECIAREQEQSPVYRAYLQTMVDKLKAEREQAKKRQRYLGIPDLVKEIQSLVGNLLRPRGWMTNSKDEVGQSVIRQAQVFLNKLRADWHRERKEDEGYDSDSIDEKKKKPQQHPRPMRPGMGMGDERAIQARIRELDAAAALHVPKHVSPNRSEREKMEYLKMPFMPDSEPEGEY</sequence>
<dbReference type="AlphaFoldDB" id="A0AAE0NGM3"/>
<proteinExistence type="predicted"/>
<evidence type="ECO:0000313" key="2">
    <source>
        <dbReference type="EMBL" id="KAK3381071.1"/>
    </source>
</evidence>
<feature type="region of interest" description="Disordered" evidence="1">
    <location>
        <begin position="200"/>
        <end position="231"/>
    </location>
</feature>
<reference evidence="2" key="2">
    <citation type="submission" date="2023-06" db="EMBL/GenBank/DDBJ databases">
        <authorList>
            <consortium name="Lawrence Berkeley National Laboratory"/>
            <person name="Haridas S."/>
            <person name="Hensen N."/>
            <person name="Bonometti L."/>
            <person name="Westerberg I."/>
            <person name="Brannstrom I.O."/>
            <person name="Guillou S."/>
            <person name="Cros-Aarteil S."/>
            <person name="Calhoun S."/>
            <person name="Kuo A."/>
            <person name="Mondo S."/>
            <person name="Pangilinan J."/>
            <person name="Riley R."/>
            <person name="LaButti K."/>
            <person name="Andreopoulos B."/>
            <person name="Lipzen A."/>
            <person name="Chen C."/>
            <person name="Yanf M."/>
            <person name="Daum C."/>
            <person name="Ng V."/>
            <person name="Clum A."/>
            <person name="Steindorff A."/>
            <person name="Ohm R."/>
            <person name="Martin F."/>
            <person name="Silar P."/>
            <person name="Natvig D."/>
            <person name="Lalanne C."/>
            <person name="Gautier V."/>
            <person name="Ament-velasquez S.L."/>
            <person name="Kruys A."/>
            <person name="Hutchinson M.I."/>
            <person name="Powell A.J."/>
            <person name="Barry K."/>
            <person name="Miller A.N."/>
            <person name="Grigoriev I.V."/>
            <person name="Debuchy R."/>
            <person name="Gladieux P."/>
            <person name="Thoren M.H."/>
            <person name="Johannesson H."/>
        </authorList>
    </citation>
    <scope>NUCLEOTIDE SEQUENCE</scope>
    <source>
        <strain evidence="2">CBS 232.78</strain>
    </source>
</reference>